<proteinExistence type="predicted"/>
<accession>A0ABN8I4L0</accession>
<keyword evidence="2" id="KW-1185">Reference proteome</keyword>
<sequence>MGRHLERPPIRSAVASVRIDCSGVLADCDAHARGQKKAVSASRKLADNVVFRSRFVPNRVFENSGADLIGIHHR</sequence>
<organism evidence="1 2">
    <name type="scientific">Iphiclides podalirius</name>
    <name type="common">scarce swallowtail</name>
    <dbReference type="NCBI Taxonomy" id="110791"/>
    <lineage>
        <taxon>Eukaryota</taxon>
        <taxon>Metazoa</taxon>
        <taxon>Ecdysozoa</taxon>
        <taxon>Arthropoda</taxon>
        <taxon>Hexapoda</taxon>
        <taxon>Insecta</taxon>
        <taxon>Pterygota</taxon>
        <taxon>Neoptera</taxon>
        <taxon>Endopterygota</taxon>
        <taxon>Lepidoptera</taxon>
        <taxon>Glossata</taxon>
        <taxon>Ditrysia</taxon>
        <taxon>Papilionoidea</taxon>
        <taxon>Papilionidae</taxon>
        <taxon>Papilioninae</taxon>
        <taxon>Iphiclides</taxon>
    </lineage>
</organism>
<protein>
    <submittedName>
        <fullName evidence="1">Uncharacterized protein</fullName>
    </submittedName>
</protein>
<dbReference type="EMBL" id="OW152830">
    <property type="protein sequence ID" value="CAH2048750.1"/>
    <property type="molecule type" value="Genomic_DNA"/>
</dbReference>
<feature type="non-terminal residue" evidence="1">
    <location>
        <position position="74"/>
    </location>
</feature>
<evidence type="ECO:0000313" key="1">
    <source>
        <dbReference type="EMBL" id="CAH2048750.1"/>
    </source>
</evidence>
<evidence type="ECO:0000313" key="2">
    <source>
        <dbReference type="Proteomes" id="UP000837857"/>
    </source>
</evidence>
<dbReference type="Proteomes" id="UP000837857">
    <property type="component" value="Chromosome 18"/>
</dbReference>
<name>A0ABN8I4L0_9NEOP</name>
<reference evidence="1" key="1">
    <citation type="submission" date="2022-03" db="EMBL/GenBank/DDBJ databases">
        <authorList>
            <person name="Martin H S."/>
        </authorList>
    </citation>
    <scope>NUCLEOTIDE SEQUENCE</scope>
</reference>
<gene>
    <name evidence="1" type="ORF">IPOD504_LOCUS6344</name>
</gene>